<accession>A0A5B0NDK9</accession>
<dbReference type="Proteomes" id="UP000325313">
    <property type="component" value="Unassembled WGS sequence"/>
</dbReference>
<evidence type="ECO:0000256" key="1">
    <source>
        <dbReference type="SAM" id="MobiDB-lite"/>
    </source>
</evidence>
<feature type="region of interest" description="Disordered" evidence="1">
    <location>
        <begin position="96"/>
        <end position="115"/>
    </location>
</feature>
<comment type="caution">
    <text evidence="2">The sequence shown here is derived from an EMBL/GenBank/DDBJ whole genome shotgun (WGS) entry which is preliminary data.</text>
</comment>
<dbReference type="EMBL" id="VDEP01000414">
    <property type="protein sequence ID" value="KAA1086068.1"/>
    <property type="molecule type" value="Genomic_DNA"/>
</dbReference>
<name>A0A5B0NDK9_PUCGR</name>
<reference evidence="2 3" key="1">
    <citation type="submission" date="2019-05" db="EMBL/GenBank/DDBJ databases">
        <title>Emergence of the Ug99 lineage of the wheat stem rust pathogen through somatic hybridization.</title>
        <authorList>
            <person name="Li F."/>
            <person name="Upadhyaya N.M."/>
            <person name="Sperschneider J."/>
            <person name="Matny O."/>
            <person name="Nguyen-Phuc H."/>
            <person name="Mago R."/>
            <person name="Raley C."/>
            <person name="Miller M.E."/>
            <person name="Silverstein K.A.T."/>
            <person name="Henningsen E."/>
            <person name="Hirsch C.D."/>
            <person name="Visser B."/>
            <person name="Pretorius Z.A."/>
            <person name="Steffenson B.J."/>
            <person name="Schwessinger B."/>
            <person name="Dodds P.N."/>
            <person name="Figueroa M."/>
        </authorList>
    </citation>
    <scope>NUCLEOTIDE SEQUENCE [LARGE SCALE GENOMIC DNA]</scope>
    <source>
        <strain evidence="2 3">Ug99</strain>
    </source>
</reference>
<gene>
    <name evidence="2" type="ORF">PGTUg99_013728</name>
</gene>
<protein>
    <submittedName>
        <fullName evidence="2">Uncharacterized protein</fullName>
    </submittedName>
</protein>
<organism evidence="2 3">
    <name type="scientific">Puccinia graminis f. sp. tritici</name>
    <dbReference type="NCBI Taxonomy" id="56615"/>
    <lineage>
        <taxon>Eukaryota</taxon>
        <taxon>Fungi</taxon>
        <taxon>Dikarya</taxon>
        <taxon>Basidiomycota</taxon>
        <taxon>Pucciniomycotina</taxon>
        <taxon>Pucciniomycetes</taxon>
        <taxon>Pucciniales</taxon>
        <taxon>Pucciniaceae</taxon>
        <taxon>Puccinia</taxon>
    </lineage>
</organism>
<dbReference type="AlphaFoldDB" id="A0A5B0NDK9"/>
<proteinExistence type="predicted"/>
<evidence type="ECO:0000313" key="2">
    <source>
        <dbReference type="EMBL" id="KAA1086068.1"/>
    </source>
</evidence>
<evidence type="ECO:0000313" key="3">
    <source>
        <dbReference type="Proteomes" id="UP000325313"/>
    </source>
</evidence>
<sequence>MPQQLPISVWPPDTPPLSETIIKSHPSGNKHSAILTRPQLGSAKLRPTSTHVLQFAYLNSSVESEQLNQSPSIRRATRWRAQAPLAKRASFRGSLREVPPARRGPPVPLERGDCAKLDWTPTVKTQLKPNGNRVA</sequence>